<name>A0A840UZP7_9BACT</name>
<reference evidence="2 3" key="1">
    <citation type="submission" date="2020-08" db="EMBL/GenBank/DDBJ databases">
        <title>Genomic Encyclopedia of Type Strains, Phase IV (KMG-IV): sequencing the most valuable type-strain genomes for metagenomic binning, comparative biology and taxonomic classification.</title>
        <authorList>
            <person name="Goeker M."/>
        </authorList>
    </citation>
    <scope>NUCLEOTIDE SEQUENCE [LARGE SCALE GENOMIC DNA]</scope>
    <source>
        <strain evidence="2 3">YC6886</strain>
    </source>
</reference>
<comment type="caution">
    <text evidence="2">The sequence shown here is derived from an EMBL/GenBank/DDBJ whole genome shotgun (WGS) entry which is preliminary data.</text>
</comment>
<evidence type="ECO:0000313" key="3">
    <source>
        <dbReference type="Proteomes" id="UP000557717"/>
    </source>
</evidence>
<dbReference type="EMBL" id="JACHFD010000005">
    <property type="protein sequence ID" value="MBB5351242.1"/>
    <property type="molecule type" value="Genomic_DNA"/>
</dbReference>
<accession>A0A840UZP7</accession>
<keyword evidence="1" id="KW-0812">Transmembrane</keyword>
<sequence>MDGVLISFMCVLMTCPLLGDGEVELDAWNGKLDEWEELADRYAKSANPKDGETVERGIRTLREPWGGPPQELIERLDQVHQKLVLALLSDSDVIDSYEEEISNARAQWRGSDQALWESRNAYFNRCKTVISTLGNLPDPKSIRVLGELLNDTEAIWMPDSDEMFGPNSRPALLGLKNLVADGPEDSDDVIYGSSIDRTAWMNWFQQVKQGKRTFRFKGKMQAFNLRGPVAKELHPPFEKGDFPVPRKSLDERLSTFPSSRVLSEKANADQRSLWVMIASGLGGLALGLGAFLFIGRHWRKFR</sequence>
<keyword evidence="3" id="KW-1185">Reference proteome</keyword>
<keyword evidence="1" id="KW-1133">Transmembrane helix</keyword>
<organism evidence="2 3">
    <name type="scientific">Haloferula luteola</name>
    <dbReference type="NCBI Taxonomy" id="595692"/>
    <lineage>
        <taxon>Bacteria</taxon>
        <taxon>Pseudomonadati</taxon>
        <taxon>Verrucomicrobiota</taxon>
        <taxon>Verrucomicrobiia</taxon>
        <taxon>Verrucomicrobiales</taxon>
        <taxon>Verrucomicrobiaceae</taxon>
        <taxon>Haloferula</taxon>
    </lineage>
</organism>
<keyword evidence="1" id="KW-0472">Membrane</keyword>
<dbReference type="Proteomes" id="UP000557717">
    <property type="component" value="Unassembled WGS sequence"/>
</dbReference>
<dbReference type="AlphaFoldDB" id="A0A840UZP7"/>
<feature type="transmembrane region" description="Helical" evidence="1">
    <location>
        <begin position="273"/>
        <end position="294"/>
    </location>
</feature>
<proteinExistence type="predicted"/>
<gene>
    <name evidence="2" type="ORF">HNR46_001476</name>
</gene>
<evidence type="ECO:0000256" key="1">
    <source>
        <dbReference type="SAM" id="Phobius"/>
    </source>
</evidence>
<dbReference type="RefSeq" id="WP_184017238.1">
    <property type="nucleotide sequence ID" value="NZ_JACHFD010000005.1"/>
</dbReference>
<protein>
    <submittedName>
        <fullName evidence="2">Uncharacterized protein</fullName>
    </submittedName>
</protein>
<evidence type="ECO:0000313" key="2">
    <source>
        <dbReference type="EMBL" id="MBB5351242.1"/>
    </source>
</evidence>